<dbReference type="HOGENOM" id="CLU_2946773_0_0_1"/>
<evidence type="ECO:0000313" key="2">
    <source>
        <dbReference type="Proteomes" id="UP000019132"/>
    </source>
</evidence>
<organism evidence="1 2">
    <name type="scientific">Globisporangium ultimum (strain ATCC 200006 / CBS 805.95 / DAOM BR144)</name>
    <name type="common">Pythium ultimum</name>
    <dbReference type="NCBI Taxonomy" id="431595"/>
    <lineage>
        <taxon>Eukaryota</taxon>
        <taxon>Sar</taxon>
        <taxon>Stramenopiles</taxon>
        <taxon>Oomycota</taxon>
        <taxon>Peronosporomycetes</taxon>
        <taxon>Pythiales</taxon>
        <taxon>Pythiaceae</taxon>
        <taxon>Globisporangium</taxon>
    </lineage>
</organism>
<accession>K3X784</accession>
<proteinExistence type="predicted"/>
<reference evidence="2" key="2">
    <citation type="submission" date="2010-04" db="EMBL/GenBank/DDBJ databases">
        <authorList>
            <person name="Buell R."/>
            <person name="Hamilton J."/>
            <person name="Hostetler J."/>
        </authorList>
    </citation>
    <scope>NUCLEOTIDE SEQUENCE [LARGE SCALE GENOMIC DNA]</scope>
    <source>
        <strain evidence="2">DAOM:BR144</strain>
    </source>
</reference>
<dbReference type="AlphaFoldDB" id="K3X784"/>
<name>K3X784_GLOUD</name>
<dbReference type="VEuPathDB" id="FungiDB:PYU1_G013056"/>
<dbReference type="EnsemblProtists" id="PYU1_T013083">
    <property type="protein sequence ID" value="PYU1_T013083"/>
    <property type="gene ID" value="PYU1_G013056"/>
</dbReference>
<reference evidence="1" key="3">
    <citation type="submission" date="2015-02" db="UniProtKB">
        <authorList>
            <consortium name="EnsemblProtists"/>
        </authorList>
    </citation>
    <scope>IDENTIFICATION</scope>
    <source>
        <strain evidence="1">DAOM BR144</strain>
    </source>
</reference>
<sequence>MMLPCFDKAKLELKCSVTRSDASYMEILHIHLRGGSSNHFRARQQILTSKSSIAEQVEPT</sequence>
<keyword evidence="2" id="KW-1185">Reference proteome</keyword>
<dbReference type="InParanoid" id="K3X784"/>
<dbReference type="Proteomes" id="UP000019132">
    <property type="component" value="Unassembled WGS sequence"/>
</dbReference>
<evidence type="ECO:0000313" key="1">
    <source>
        <dbReference type="EnsemblProtists" id="PYU1_T013083"/>
    </source>
</evidence>
<dbReference type="EMBL" id="GL376570">
    <property type="status" value="NOT_ANNOTATED_CDS"/>
    <property type="molecule type" value="Genomic_DNA"/>
</dbReference>
<reference evidence="2" key="1">
    <citation type="journal article" date="2010" name="Genome Biol.">
        <title>Genome sequence of the necrotrophic plant pathogen Pythium ultimum reveals original pathogenicity mechanisms and effector repertoire.</title>
        <authorList>
            <person name="Levesque C.A."/>
            <person name="Brouwer H."/>
            <person name="Cano L."/>
            <person name="Hamilton J.P."/>
            <person name="Holt C."/>
            <person name="Huitema E."/>
            <person name="Raffaele S."/>
            <person name="Robideau G.P."/>
            <person name="Thines M."/>
            <person name="Win J."/>
            <person name="Zerillo M.M."/>
            <person name="Beakes G.W."/>
            <person name="Boore J.L."/>
            <person name="Busam D."/>
            <person name="Dumas B."/>
            <person name="Ferriera S."/>
            <person name="Fuerstenberg S.I."/>
            <person name="Gachon C.M."/>
            <person name="Gaulin E."/>
            <person name="Govers F."/>
            <person name="Grenville-Briggs L."/>
            <person name="Horner N."/>
            <person name="Hostetler J."/>
            <person name="Jiang R.H."/>
            <person name="Johnson J."/>
            <person name="Krajaejun T."/>
            <person name="Lin H."/>
            <person name="Meijer H.J."/>
            <person name="Moore B."/>
            <person name="Morris P."/>
            <person name="Phuntmart V."/>
            <person name="Puiu D."/>
            <person name="Shetty J."/>
            <person name="Stajich J.E."/>
            <person name="Tripathy S."/>
            <person name="Wawra S."/>
            <person name="van West P."/>
            <person name="Whitty B.R."/>
            <person name="Coutinho P.M."/>
            <person name="Henrissat B."/>
            <person name="Martin F."/>
            <person name="Thomas P.D."/>
            <person name="Tyler B.M."/>
            <person name="De Vries R.P."/>
            <person name="Kamoun S."/>
            <person name="Yandell M."/>
            <person name="Tisserat N."/>
            <person name="Buell C.R."/>
        </authorList>
    </citation>
    <scope>NUCLEOTIDE SEQUENCE</scope>
    <source>
        <strain evidence="2">DAOM:BR144</strain>
    </source>
</reference>
<protein>
    <submittedName>
        <fullName evidence="1">Uncharacterized protein</fullName>
    </submittedName>
</protein>